<organism evidence="4 5">
    <name type="scientific">Hermetia illucens</name>
    <name type="common">Black soldier fly</name>
    <dbReference type="NCBI Taxonomy" id="343691"/>
    <lineage>
        <taxon>Eukaryota</taxon>
        <taxon>Metazoa</taxon>
        <taxon>Ecdysozoa</taxon>
        <taxon>Arthropoda</taxon>
        <taxon>Hexapoda</taxon>
        <taxon>Insecta</taxon>
        <taxon>Pterygota</taxon>
        <taxon>Neoptera</taxon>
        <taxon>Endopterygota</taxon>
        <taxon>Diptera</taxon>
        <taxon>Brachycera</taxon>
        <taxon>Stratiomyomorpha</taxon>
        <taxon>Stratiomyidae</taxon>
        <taxon>Hermetiinae</taxon>
        <taxon>Hermetia</taxon>
    </lineage>
</organism>
<sequence length="574" mass="64156">MFDITFCGFLLLLSTFHNVVEASTYHVEIKSTAPAVIGARINFTAELYQDGKIAPRRQYNFRWSDSAFPKHTQSVETEEPFSNFSVIYDKSKYPARTYEMRVDVDRYFVGFYVNVAVGSLLFDINPLLSGNLTLTQNGKERPNDFVAIKVPTNQTITLSPSDAEFIRNATQITTYWFRNCTYLGPTAGLSSLNSYDKENESYELEALVEVSFEKIEPTTTAPPPTTTTTTKSTSAAPVTSPSPAPTPTSVPTTAAPAAKSSDEKNSNTVTTISPKSEGSGRRKREAETNSTIAVKTDVKTTVKPKPIEKEISASGEEIEVKQSAFNTTDKPIIETTTVSRSIDENFRNHPGSCLNFSDFYHDPNKTYGYFRREFKAIMPVNNVTITGGGWLQYGELLHLQVKCLGTKPFKYCIKIFEGPYNTTGNEKCTATVDLDPCEFTFQHLFQLSTTKTIAIIIENDYNKVVSQIAVNFYKAKKQSQLSVIVVPVSFSLVAVILVVFGVAYYIQNKNRYIIEVADFNFGDSQSVDMEYKTFQARLLDSIREVIPWPRRHVDNETAESHSGDDSSIKYGSMT</sequence>
<dbReference type="InterPro" id="IPR045219">
    <property type="entry name" value="PKAT"/>
</dbReference>
<feature type="region of interest" description="Disordered" evidence="1">
    <location>
        <begin position="213"/>
        <end position="292"/>
    </location>
</feature>
<keyword evidence="2" id="KW-1133">Transmembrane helix</keyword>
<protein>
    <submittedName>
        <fullName evidence="4">Uncharacterized protein</fullName>
    </submittedName>
</protein>
<feature type="compositionally biased region" description="Basic and acidic residues" evidence="1">
    <location>
        <begin position="278"/>
        <end position="287"/>
    </location>
</feature>
<gene>
    <name evidence="4" type="ORF">HERILL_LOCUS15191</name>
</gene>
<reference evidence="4 5" key="1">
    <citation type="submission" date="2020-11" db="EMBL/GenBank/DDBJ databases">
        <authorList>
            <person name="Wallbank WR R."/>
            <person name="Pardo Diaz C."/>
            <person name="Kozak K."/>
            <person name="Martin S."/>
            <person name="Jiggins C."/>
            <person name="Moest M."/>
            <person name="Warren A I."/>
            <person name="Generalovic N T."/>
            <person name="Byers J.R.P. K."/>
            <person name="Montejo-Kovacevich G."/>
            <person name="Yen C E."/>
        </authorList>
    </citation>
    <scope>NUCLEOTIDE SEQUENCE [LARGE SCALE GENOMIC DNA]</scope>
</reference>
<name>A0A7R8V555_HERIL</name>
<dbReference type="Proteomes" id="UP000594454">
    <property type="component" value="Chromosome 6"/>
</dbReference>
<keyword evidence="2" id="KW-0472">Membrane</keyword>
<proteinExistence type="predicted"/>
<feature type="transmembrane region" description="Helical" evidence="2">
    <location>
        <begin position="481"/>
        <end position="506"/>
    </location>
</feature>
<feature type="compositionally biased region" description="Low complexity" evidence="1">
    <location>
        <begin position="249"/>
        <end position="259"/>
    </location>
</feature>
<dbReference type="PANTHER" id="PTHR11861:SF8">
    <property type="entry name" value="PKD DOMAIN-CONTAINING PROTEIN"/>
    <property type="match status" value="1"/>
</dbReference>
<evidence type="ECO:0000256" key="1">
    <source>
        <dbReference type="SAM" id="MobiDB-lite"/>
    </source>
</evidence>
<keyword evidence="2" id="KW-0812">Transmembrane</keyword>
<dbReference type="OMA" id="WLQHWEV"/>
<dbReference type="EMBL" id="LR899014">
    <property type="protein sequence ID" value="CAD7092863.1"/>
    <property type="molecule type" value="Genomic_DNA"/>
</dbReference>
<evidence type="ECO:0000313" key="5">
    <source>
        <dbReference type="Proteomes" id="UP000594454"/>
    </source>
</evidence>
<dbReference type="AlphaFoldDB" id="A0A7R8V555"/>
<keyword evidence="5" id="KW-1185">Reference proteome</keyword>
<evidence type="ECO:0000313" key="4">
    <source>
        <dbReference type="EMBL" id="CAD7092863.1"/>
    </source>
</evidence>
<keyword evidence="3" id="KW-0732">Signal</keyword>
<dbReference type="InParanoid" id="A0A7R8V555"/>
<feature type="compositionally biased region" description="Low complexity" evidence="1">
    <location>
        <begin position="226"/>
        <end position="239"/>
    </location>
</feature>
<feature type="signal peptide" evidence="3">
    <location>
        <begin position="1"/>
        <end position="22"/>
    </location>
</feature>
<dbReference type="PANTHER" id="PTHR11861">
    <property type="entry name" value="MELANOCYTE PROTEIN PMEL 17-RELATED"/>
    <property type="match status" value="1"/>
</dbReference>
<evidence type="ECO:0000256" key="2">
    <source>
        <dbReference type="SAM" id="Phobius"/>
    </source>
</evidence>
<feature type="region of interest" description="Disordered" evidence="1">
    <location>
        <begin position="554"/>
        <end position="574"/>
    </location>
</feature>
<feature type="chain" id="PRO_5031259221" evidence="3">
    <location>
        <begin position="23"/>
        <end position="574"/>
    </location>
</feature>
<feature type="compositionally biased region" description="Basic and acidic residues" evidence="1">
    <location>
        <begin position="554"/>
        <end position="567"/>
    </location>
</feature>
<dbReference type="OrthoDB" id="6381995at2759"/>
<feature type="compositionally biased region" description="Polar residues" evidence="1">
    <location>
        <begin position="266"/>
        <end position="276"/>
    </location>
</feature>
<dbReference type="GO" id="GO:0005886">
    <property type="term" value="C:plasma membrane"/>
    <property type="evidence" value="ECO:0007669"/>
    <property type="project" value="TreeGrafter"/>
</dbReference>
<accession>A0A7R8V555</accession>
<evidence type="ECO:0000256" key="3">
    <source>
        <dbReference type="SAM" id="SignalP"/>
    </source>
</evidence>